<proteinExistence type="predicted"/>
<feature type="region of interest" description="Disordered" evidence="1">
    <location>
        <begin position="42"/>
        <end position="107"/>
    </location>
</feature>
<name>E9BUS9_LEIDO</name>
<dbReference type="VEuPathDB" id="TriTrypDB:LdBPK_365720.1"/>
<dbReference type="VEuPathDB" id="TriTrypDB:LDHU3_36.7600"/>
<evidence type="ECO:0000313" key="4">
    <source>
        <dbReference type="Proteomes" id="UP000008980"/>
    </source>
</evidence>
<dbReference type="Proteomes" id="UP000274082">
    <property type="component" value="Chromosome 36"/>
</dbReference>
<evidence type="ECO:0000313" key="3">
    <source>
        <dbReference type="EMBL" id="CBZ39008.1"/>
    </source>
</evidence>
<sequence length="668" mass="71794">MDSSLIDVECERGIIGAPMSFSLPQVFQSCPPDTSVTVSLNASAGQHQQQQLQQQPPYPQQPLGHLHKTPLQLAPQYGTARSPSKEGDVRIEGWGNSGSSGVQPNVPVSAAQTTEEASGAVTSADALVAASHVPQPDALHRNPIVSVTASESPAAAAPEKEESSERVHVLVVFDKVFCVCFVPSALRATLKVGELVLCEYTHGENIGTIVADVSTLVAKVMQQHQSTMSLAAVEQAFTPPCERVVRTAGTPVSSVVEGHSSGLFVATTAMCTEKAHSGLPADQRLRRLPCVLRRGTNRDKKRMYFARLRSNDALAAVLRILRSEPLVAQSAEYQVNFACVTIYLGGERSQCGWSAHQFQQLGNTLVDPLRSETVEFRFVCDQHHEELDLTRAITGLGLSEILYAVVADHQKRQSGKGGQGSRGGAAHGAAVNRPGPLIQHSQQQQQAGQLFGGQSSTVTTYTGSSMWPQSATALTPGSCVTPASQQQQRQQKHAMGYTLAPCVYVPQQQQQQQQTTNVHTITLPSHAVTNTQPATQSLSLVQVHYPPISQVNPAPGIYWANVSTPPQPQRLEAPQQQQQQQQLSIAHSGVSEPAYYYVVSSSQQQQQSVAPQPSSAPQRGPTLLQARALAAPPHVHPPTFVEVPVMNTEGYQAVSYPFVLPSSTTPYS</sequence>
<feature type="region of interest" description="Disordered" evidence="1">
    <location>
        <begin position="412"/>
        <end position="433"/>
    </location>
</feature>
<feature type="compositionally biased region" description="Gly residues" evidence="1">
    <location>
        <begin position="415"/>
        <end position="426"/>
    </location>
</feature>
<dbReference type="GeneID" id="13388571"/>
<organism evidence="3 4">
    <name type="scientific">Leishmania donovani</name>
    <dbReference type="NCBI Taxonomy" id="5661"/>
    <lineage>
        <taxon>Eukaryota</taxon>
        <taxon>Discoba</taxon>
        <taxon>Euglenozoa</taxon>
        <taxon>Kinetoplastea</taxon>
        <taxon>Metakinetoplastina</taxon>
        <taxon>Trypanosomatida</taxon>
        <taxon>Trypanosomatidae</taxon>
        <taxon>Leishmaniinae</taxon>
        <taxon>Leishmania</taxon>
    </lineage>
</organism>
<feature type="compositionally biased region" description="Low complexity" evidence="1">
    <location>
        <begin position="46"/>
        <end position="55"/>
    </location>
</feature>
<protein>
    <submittedName>
        <fullName evidence="3">Uncharacterized protein</fullName>
    </submittedName>
</protein>
<reference evidence="3" key="2">
    <citation type="submission" date="2011-01" db="EMBL/GenBank/DDBJ databases">
        <authorList>
            <person name="Zhao B.P."/>
            <person name="Ren Z.A."/>
            <person name="Li C.D."/>
        </authorList>
    </citation>
    <scope>NUCLEOTIDE SEQUENCE</scope>
    <source>
        <strain evidence="3">BPK282A1</strain>
    </source>
</reference>
<dbReference type="VEuPathDB" id="TriTrypDB:LdCL_360064600"/>
<reference evidence="3 4" key="1">
    <citation type="journal article" date="2011" name="Genome Res.">
        <title>Whole genome sequencing of multiple Leishmania donovani clinical isolates provides insights into population structure and mechanisms of drug resistance.</title>
        <authorList>
            <person name="Downing T."/>
            <person name="Imamura H."/>
            <person name="Decuypere S."/>
            <person name="Clark T.G."/>
            <person name="Coombs G.H."/>
            <person name="Cotton J.A."/>
            <person name="Hilley J.D."/>
            <person name="de Doncker S."/>
            <person name="Maes I."/>
            <person name="Mottram J.C."/>
            <person name="Quail M.A."/>
            <person name="Rijal S."/>
            <person name="Sanders M."/>
            <person name="Schonian G."/>
            <person name="Stark O."/>
            <person name="Sundar S."/>
            <person name="Vanaerschot M."/>
            <person name="Hertz-Fowler C."/>
            <person name="Dujardin J.C."/>
            <person name="Berriman M."/>
        </authorList>
    </citation>
    <scope>NUCLEOTIDE SEQUENCE [LARGE SCALE GENOMIC DNA]</scope>
    <source>
        <strain evidence="3 4">BPK282A1</strain>
    </source>
</reference>
<dbReference type="EMBL" id="CP029535">
    <property type="protein sequence ID" value="AYU83930.1"/>
    <property type="molecule type" value="Genomic_DNA"/>
</dbReference>
<dbReference type="PhylomeDB" id="E9BUS9"/>
<dbReference type="OrthoDB" id="266118at2759"/>
<evidence type="ECO:0000256" key="1">
    <source>
        <dbReference type="SAM" id="MobiDB-lite"/>
    </source>
</evidence>
<reference evidence="4" key="3">
    <citation type="submission" date="2011-02" db="EMBL/GenBank/DDBJ databases">
        <title>Whole genome sequencing of Leishmania donovani clinical lines reveals dynamic variation related to drug resistance.</title>
        <authorList>
            <person name="Downing T."/>
            <person name="Imamura H."/>
            <person name="Sanders M."/>
            <person name="Decuypere S."/>
            <person name="Hertz-Fowler C."/>
            <person name="Clark T.G."/>
            <person name="Rijal S."/>
            <person name="Sundar S."/>
            <person name="Quail M.A."/>
            <person name="De Doncker S."/>
            <person name="Maes I."/>
            <person name="Vanaerschot M."/>
            <person name="Stark O."/>
            <person name="Schonian G."/>
            <person name="Dujardin J.C."/>
            <person name="Berriman M."/>
        </authorList>
    </citation>
    <scope>NUCLEOTIDE SEQUENCE [LARGE SCALE GENOMIC DNA]</scope>
    <source>
        <strain evidence="4">BPK282A1</strain>
    </source>
</reference>
<accession>E9BUS9</accession>
<keyword evidence="5" id="KW-1185">Reference proteome</keyword>
<feature type="compositionally biased region" description="Low complexity" evidence="1">
    <location>
        <begin position="569"/>
        <end position="578"/>
    </location>
</feature>
<gene>
    <name evidence="3" type="ORF">LDBPK_365720</name>
    <name evidence="2" type="ORF">LdCL_360064600</name>
</gene>
<accession>A0A3Q8IJZ7</accession>
<reference evidence="2 5" key="4">
    <citation type="journal article" date="2018" name="Sci. Rep.">
        <title>A complete Leishmania donovani reference genome identifies novel genetic variations associated with virulence.</title>
        <authorList>
            <person name="Lypaczewski P."/>
            <person name="Hoshizaki J."/>
            <person name="Zhang W.-W."/>
            <person name="McCall L.-I."/>
            <person name="Torcivia-Rodriguez J."/>
            <person name="Simonyan V."/>
            <person name="Kaur A."/>
            <person name="Dewar K."/>
            <person name="Matlashewski G."/>
        </authorList>
    </citation>
    <scope>NUCLEOTIDE SEQUENCE [LARGE SCALE GENOMIC DNA]</scope>
    <source>
        <strain evidence="2 5">LdCL</strain>
    </source>
</reference>
<dbReference type="Proteomes" id="UP000008980">
    <property type="component" value="Chromosome 36"/>
</dbReference>
<dbReference type="OMA" id="PGIYWAN"/>
<feature type="region of interest" description="Disordered" evidence="1">
    <location>
        <begin position="559"/>
        <end position="578"/>
    </location>
</feature>
<dbReference type="KEGG" id="ldo:LDBPK_365720"/>
<dbReference type="AlphaFoldDB" id="E9BUS9"/>
<dbReference type="RefSeq" id="XP_003865685.1">
    <property type="nucleotide sequence ID" value="XM_003865637.1"/>
</dbReference>
<evidence type="ECO:0000313" key="5">
    <source>
        <dbReference type="Proteomes" id="UP000274082"/>
    </source>
</evidence>
<dbReference type="EMBL" id="FR799623">
    <property type="protein sequence ID" value="CBZ39008.1"/>
    <property type="molecule type" value="Genomic_DNA"/>
</dbReference>
<evidence type="ECO:0000313" key="2">
    <source>
        <dbReference type="EMBL" id="AYU83930.1"/>
    </source>
</evidence>